<feature type="region of interest" description="Disordered" evidence="10">
    <location>
        <begin position="695"/>
        <end position="755"/>
    </location>
</feature>
<feature type="compositionally biased region" description="Polar residues" evidence="10">
    <location>
        <begin position="204"/>
        <end position="221"/>
    </location>
</feature>
<dbReference type="HOGENOM" id="CLU_012648_1_0_1"/>
<reference evidence="11 12" key="1">
    <citation type="submission" date="2015-01" db="EMBL/GenBank/DDBJ databases">
        <title>The Genome Sequence of Exophiala mesophila CBS40295.</title>
        <authorList>
            <consortium name="The Broad Institute Genomics Platform"/>
            <person name="Cuomo C."/>
            <person name="de Hoog S."/>
            <person name="Gorbushina A."/>
            <person name="Stielow B."/>
            <person name="Teixiera M."/>
            <person name="Abouelleil A."/>
            <person name="Chapman S.B."/>
            <person name="Priest M."/>
            <person name="Young S.K."/>
            <person name="Wortman J."/>
            <person name="Nusbaum C."/>
            <person name="Birren B."/>
        </authorList>
    </citation>
    <scope>NUCLEOTIDE SEQUENCE [LARGE SCALE GENOMIC DNA]</scope>
    <source>
        <strain evidence="11 12">CBS 40295</strain>
    </source>
</reference>
<dbReference type="GO" id="GO:0005732">
    <property type="term" value="C:sno(s)RNA-containing ribonucleoprotein complex"/>
    <property type="evidence" value="ECO:0007669"/>
    <property type="project" value="InterPro"/>
</dbReference>
<evidence type="ECO:0000256" key="7">
    <source>
        <dbReference type="ARBA" id="ARBA00022884"/>
    </source>
</evidence>
<keyword evidence="7" id="KW-0694">RNA-binding</keyword>
<dbReference type="GO" id="GO:0003723">
    <property type="term" value="F:RNA binding"/>
    <property type="evidence" value="ECO:0007669"/>
    <property type="project" value="UniProtKB-KW"/>
</dbReference>
<evidence type="ECO:0000256" key="6">
    <source>
        <dbReference type="ARBA" id="ARBA00022553"/>
    </source>
</evidence>
<dbReference type="RefSeq" id="XP_016226402.1">
    <property type="nucleotide sequence ID" value="XM_016366884.1"/>
</dbReference>
<feature type="compositionally biased region" description="Acidic residues" evidence="10">
    <location>
        <begin position="445"/>
        <end position="459"/>
    </location>
</feature>
<feature type="compositionally biased region" description="Low complexity" evidence="10">
    <location>
        <begin position="17"/>
        <end position="32"/>
    </location>
</feature>
<evidence type="ECO:0000256" key="9">
    <source>
        <dbReference type="ARBA" id="ARBA00076743"/>
    </source>
</evidence>
<comment type="similarity">
    <text evidence="2">Belongs to the NAF1 family.</text>
</comment>
<evidence type="ECO:0000256" key="8">
    <source>
        <dbReference type="ARBA" id="ARBA00023242"/>
    </source>
</evidence>
<dbReference type="Pfam" id="PF04410">
    <property type="entry name" value="Gar1"/>
    <property type="match status" value="1"/>
</dbReference>
<dbReference type="Proteomes" id="UP000054302">
    <property type="component" value="Unassembled WGS sequence"/>
</dbReference>
<feature type="compositionally biased region" description="Low complexity" evidence="10">
    <location>
        <begin position="725"/>
        <end position="755"/>
    </location>
</feature>
<evidence type="ECO:0000256" key="5">
    <source>
        <dbReference type="ARBA" id="ARBA00022552"/>
    </source>
</evidence>
<accession>A0A0D2A729</accession>
<evidence type="ECO:0000256" key="2">
    <source>
        <dbReference type="ARBA" id="ARBA00009801"/>
    </source>
</evidence>
<feature type="compositionally biased region" description="Low complexity" evidence="10">
    <location>
        <begin position="695"/>
        <end position="717"/>
    </location>
</feature>
<name>A0A0D2A729_EXOME</name>
<dbReference type="InterPro" id="IPR038664">
    <property type="entry name" value="Gar1/Naf1_Cbf5-bd_sf"/>
</dbReference>
<feature type="region of interest" description="Disordered" evidence="10">
    <location>
        <begin position="547"/>
        <end position="657"/>
    </location>
</feature>
<feature type="compositionally biased region" description="Polar residues" evidence="10">
    <location>
        <begin position="181"/>
        <end position="194"/>
    </location>
</feature>
<evidence type="ECO:0000256" key="1">
    <source>
        <dbReference type="ARBA" id="ARBA00004123"/>
    </source>
</evidence>
<feature type="compositionally biased region" description="Low complexity" evidence="10">
    <location>
        <begin position="254"/>
        <end position="269"/>
    </location>
</feature>
<dbReference type="InterPro" id="IPR007504">
    <property type="entry name" value="H/ACA_rnp_Gar1/Naf1"/>
</dbReference>
<dbReference type="SUPFAM" id="SSF50447">
    <property type="entry name" value="Translation proteins"/>
    <property type="match status" value="1"/>
</dbReference>
<evidence type="ECO:0000313" key="11">
    <source>
        <dbReference type="EMBL" id="KIV94828.1"/>
    </source>
</evidence>
<dbReference type="GO" id="GO:0005634">
    <property type="term" value="C:nucleus"/>
    <property type="evidence" value="ECO:0007669"/>
    <property type="project" value="UniProtKB-SubCell"/>
</dbReference>
<keyword evidence="4" id="KW-0690">Ribosome biogenesis</keyword>
<dbReference type="FunFam" id="2.40.10.230:FF:000002">
    <property type="entry name" value="H/ACA ribonucleoprotein complex non-core subunit NAF1"/>
    <property type="match status" value="1"/>
</dbReference>
<feature type="region of interest" description="Disordered" evidence="10">
    <location>
        <begin position="436"/>
        <end position="535"/>
    </location>
</feature>
<feature type="compositionally biased region" description="Gly residues" evidence="10">
    <location>
        <begin position="570"/>
        <end position="582"/>
    </location>
</feature>
<keyword evidence="5" id="KW-0698">rRNA processing</keyword>
<evidence type="ECO:0000256" key="10">
    <source>
        <dbReference type="SAM" id="MobiDB-lite"/>
    </source>
</evidence>
<evidence type="ECO:0000256" key="3">
    <source>
        <dbReference type="ARBA" id="ARBA00021438"/>
    </source>
</evidence>
<dbReference type="PANTHER" id="PTHR31633">
    <property type="entry name" value="H/ACA RIBONUCLEOPROTEIN COMPLEX NON-CORE SUBUNIT NAF1"/>
    <property type="match status" value="1"/>
</dbReference>
<dbReference type="EMBL" id="KN847521">
    <property type="protein sequence ID" value="KIV94828.1"/>
    <property type="molecule type" value="Genomic_DNA"/>
</dbReference>
<feature type="compositionally biased region" description="Polar residues" evidence="10">
    <location>
        <begin position="114"/>
        <end position="123"/>
    </location>
</feature>
<dbReference type="InterPro" id="IPR009000">
    <property type="entry name" value="Transl_B-barrel_sf"/>
</dbReference>
<sequence>MAAPNSLLDALMVEVEAQAESQTQSAAQPQPAHLEHDTESLNNPPAQSAPVEVEPQDDSEVTSTIVPPSLDEKATEPSPTIAIPGLMAENLVANNPGSVMDTMPSGHEEIAATEEQNLQQEPDTNPLAADQNNSSSHDNVQAADIEQGAPLFPSSHDLDVPTTGSSSDEEKKGTYPPPAEASQTGEASESTLQGTEVMEDVDSSTRTAEANTTTVASNLGNQADVEFVIPPTAPDATMDMAPAEGGEGAEWEVDSSPYQSSDSDSSDTTSSEDEDGDYAMLDPEEAARILMQGDGGSDDEGGGSKDKSGGTALRTANERFEEIIPKPDITITEEMAIEELGHVEFIVENTVVIKAKTSGEYQVLETNSLLCLKDRTVLGVVADLIGRVEEPRYTLRFTNDQAIQEAGVSVIGTEIYYSPQHSTFVFTQPLKGVKGSDASNFHDEEVGDDEMEFSDDEAEAEHKRNLKMKRQGRAAESGRGRGVKSQRGANRGGRGGRNDRGQQNNPGANDFHTPEMNYDDVSNPGGGDDEYTPLQRPSNLFEMMVNGPSAMQHPLPPPPPPSAFPPNRGDFGGRGRGSNRGGRGQRQHHQNRDQRGGMNQSGGPSWNQTNNNRSSSSHNDYPFQNASVSHPPQLFLPTTPSLPPHSSGYQHMSPSPITPLPNSSFNFTAGFQPHQNYPYMNPQIPGLSAPVLQQIHQQFQQHQQQQQQQQQHTNQYPQFPPMPQQPQQGQPPNQYQYQNPNQNSSQDPNQNWGRR</sequence>
<dbReference type="Gene3D" id="2.40.10.230">
    <property type="entry name" value="Probable tRNA pseudouridine synthase domain"/>
    <property type="match status" value="1"/>
</dbReference>
<dbReference type="STRING" id="212818.A0A0D2A729"/>
<dbReference type="GO" id="GO:0006364">
    <property type="term" value="P:rRNA processing"/>
    <property type="evidence" value="ECO:0007669"/>
    <property type="project" value="UniProtKB-KW"/>
</dbReference>
<comment type="subcellular location">
    <subcellularLocation>
        <location evidence="1">Nucleus</location>
    </subcellularLocation>
</comment>
<dbReference type="GO" id="GO:0000493">
    <property type="term" value="P:box H/ACA snoRNP assembly"/>
    <property type="evidence" value="ECO:0007669"/>
    <property type="project" value="InterPro"/>
</dbReference>
<keyword evidence="12" id="KW-1185">Reference proteome</keyword>
<proteinExistence type="inferred from homology"/>
<keyword evidence="8" id="KW-0539">Nucleus</keyword>
<feature type="region of interest" description="Disordered" evidence="10">
    <location>
        <begin position="93"/>
        <end position="277"/>
    </location>
</feature>
<gene>
    <name evidence="11" type="ORF">PV10_02560</name>
</gene>
<dbReference type="GO" id="GO:0001522">
    <property type="term" value="P:pseudouridine synthesis"/>
    <property type="evidence" value="ECO:0007669"/>
    <property type="project" value="InterPro"/>
</dbReference>
<feature type="compositionally biased region" description="Low complexity" evidence="10">
    <location>
        <begin position="631"/>
        <end position="647"/>
    </location>
</feature>
<dbReference type="GeneID" id="27320405"/>
<dbReference type="AlphaFoldDB" id="A0A0D2A729"/>
<dbReference type="OrthoDB" id="21550at2759"/>
<feature type="compositionally biased region" description="Polar residues" evidence="10">
    <location>
        <begin position="130"/>
        <end position="139"/>
    </location>
</feature>
<feature type="compositionally biased region" description="Pro residues" evidence="10">
    <location>
        <begin position="554"/>
        <end position="564"/>
    </location>
</feature>
<protein>
    <recommendedName>
        <fullName evidence="3">H/ACA ribonucleoprotein complex non-core subunit NAF1</fullName>
    </recommendedName>
    <alternativeName>
        <fullName evidence="9">Nuclear assembly factor 1</fullName>
    </alternativeName>
</protein>
<keyword evidence="6" id="KW-0597">Phosphoprotein</keyword>
<organism evidence="11 12">
    <name type="scientific">Exophiala mesophila</name>
    <name type="common">Black yeast-like fungus</name>
    <dbReference type="NCBI Taxonomy" id="212818"/>
    <lineage>
        <taxon>Eukaryota</taxon>
        <taxon>Fungi</taxon>
        <taxon>Dikarya</taxon>
        <taxon>Ascomycota</taxon>
        <taxon>Pezizomycotina</taxon>
        <taxon>Eurotiomycetes</taxon>
        <taxon>Chaetothyriomycetidae</taxon>
        <taxon>Chaetothyriales</taxon>
        <taxon>Herpotrichiellaceae</taxon>
        <taxon>Exophiala</taxon>
    </lineage>
</organism>
<dbReference type="InterPro" id="IPR040309">
    <property type="entry name" value="Naf1"/>
</dbReference>
<feature type="region of interest" description="Disordered" evidence="10">
    <location>
        <begin position="17"/>
        <end position="80"/>
    </location>
</feature>
<feature type="region of interest" description="Disordered" evidence="10">
    <location>
        <begin position="291"/>
        <end position="314"/>
    </location>
</feature>
<dbReference type="OMA" id="EWDQDRR"/>
<evidence type="ECO:0000313" key="12">
    <source>
        <dbReference type="Proteomes" id="UP000054302"/>
    </source>
</evidence>
<dbReference type="PANTHER" id="PTHR31633:SF1">
    <property type="entry name" value="H_ACA RIBONUCLEOPROTEIN COMPLEX NON-CORE SUBUNIT NAF1"/>
    <property type="match status" value="1"/>
</dbReference>
<feature type="compositionally biased region" description="Polar residues" evidence="10">
    <location>
        <begin position="601"/>
        <end position="630"/>
    </location>
</feature>
<dbReference type="VEuPathDB" id="FungiDB:PV10_02560"/>
<feature type="compositionally biased region" description="Polar residues" evidence="10">
    <location>
        <begin position="648"/>
        <end position="657"/>
    </location>
</feature>
<evidence type="ECO:0000256" key="4">
    <source>
        <dbReference type="ARBA" id="ARBA00022517"/>
    </source>
</evidence>